<name>A0A1H4KMY1_STRMJ</name>
<comment type="similarity">
    <text evidence="1">Belongs to the short-chain dehydrogenases/reductases (SDR) family.</text>
</comment>
<dbReference type="InterPro" id="IPR036291">
    <property type="entry name" value="NAD(P)-bd_dom_sf"/>
</dbReference>
<protein>
    <submittedName>
        <fullName evidence="4">NAD(P)-dependent dehydrogenase, short-chain alcohol dehydrogenase family</fullName>
    </submittedName>
</protein>
<evidence type="ECO:0000256" key="2">
    <source>
        <dbReference type="ARBA" id="ARBA00023002"/>
    </source>
</evidence>
<dbReference type="Proteomes" id="UP000198609">
    <property type="component" value="Unassembled WGS sequence"/>
</dbReference>
<evidence type="ECO:0000259" key="3">
    <source>
        <dbReference type="SMART" id="SM00822"/>
    </source>
</evidence>
<keyword evidence="2" id="KW-0560">Oxidoreductase</keyword>
<dbReference type="InterPro" id="IPR020904">
    <property type="entry name" value="Sc_DH/Rdtase_CS"/>
</dbReference>
<organism evidence="4 5">
    <name type="scientific">Streptomyces melanosporofaciens</name>
    <dbReference type="NCBI Taxonomy" id="67327"/>
    <lineage>
        <taxon>Bacteria</taxon>
        <taxon>Bacillati</taxon>
        <taxon>Actinomycetota</taxon>
        <taxon>Actinomycetes</taxon>
        <taxon>Kitasatosporales</taxon>
        <taxon>Streptomycetaceae</taxon>
        <taxon>Streptomyces</taxon>
        <taxon>Streptomyces violaceusniger group</taxon>
    </lineage>
</organism>
<dbReference type="Gene3D" id="3.40.50.720">
    <property type="entry name" value="NAD(P)-binding Rossmann-like Domain"/>
    <property type="match status" value="1"/>
</dbReference>
<dbReference type="GO" id="GO:0016491">
    <property type="term" value="F:oxidoreductase activity"/>
    <property type="evidence" value="ECO:0007669"/>
    <property type="project" value="UniProtKB-KW"/>
</dbReference>
<dbReference type="PRINTS" id="PR00081">
    <property type="entry name" value="GDHRDH"/>
</dbReference>
<dbReference type="SMART" id="SM00822">
    <property type="entry name" value="PKS_KR"/>
    <property type="match status" value="1"/>
</dbReference>
<reference evidence="5" key="1">
    <citation type="submission" date="2016-10" db="EMBL/GenBank/DDBJ databases">
        <authorList>
            <person name="Varghese N."/>
            <person name="Submissions S."/>
        </authorList>
    </citation>
    <scope>NUCLEOTIDE SEQUENCE [LARGE SCALE GENOMIC DNA]</scope>
    <source>
        <strain evidence="5">DSM 40318</strain>
    </source>
</reference>
<dbReference type="Pfam" id="PF00106">
    <property type="entry name" value="adh_short"/>
    <property type="match status" value="1"/>
</dbReference>
<dbReference type="PROSITE" id="PS00061">
    <property type="entry name" value="ADH_SHORT"/>
    <property type="match status" value="1"/>
</dbReference>
<keyword evidence="5" id="KW-1185">Reference proteome</keyword>
<dbReference type="AlphaFoldDB" id="A0A1H4KMY1"/>
<dbReference type="PANTHER" id="PTHR43391:SF94">
    <property type="entry name" value="OXIDOREDUCTASE-RELATED"/>
    <property type="match status" value="1"/>
</dbReference>
<dbReference type="PANTHER" id="PTHR43391">
    <property type="entry name" value="RETINOL DEHYDROGENASE-RELATED"/>
    <property type="match status" value="1"/>
</dbReference>
<evidence type="ECO:0000313" key="4">
    <source>
        <dbReference type="EMBL" id="SEB59468.1"/>
    </source>
</evidence>
<dbReference type="SUPFAM" id="SSF51735">
    <property type="entry name" value="NAD(P)-binding Rossmann-fold domains"/>
    <property type="match status" value="1"/>
</dbReference>
<sequence length="287" mass="29889">MTNLNDAVVVVTGGATGVGLALVREAVRRGARVMIVDVTDAGETVAALRREGAIVESTIADVCDAADVQRAVTETVEHFGGVNVVCNNAGTAALGRLQEVEPEAAHRVLRVNVEGAFHVIHAFAPALHKAAAAGHPAYLLNTGSEHSLGVPPHVEPISIYTASKYAVLGLTMTAHRDLGPSGIGVSMLAPGWTLTEKVRARVHSDPKTAAAIMPYAQEPAEVASRAFDGLLAGTRVIATNPHSRAFAMEHARNLMIDIQELPIVDAPDGHAHDTPADVSACPVAGMQ</sequence>
<dbReference type="InterPro" id="IPR057326">
    <property type="entry name" value="KR_dom"/>
</dbReference>
<dbReference type="CDD" id="cd05233">
    <property type="entry name" value="SDR_c"/>
    <property type="match status" value="1"/>
</dbReference>
<evidence type="ECO:0000256" key="1">
    <source>
        <dbReference type="ARBA" id="ARBA00006484"/>
    </source>
</evidence>
<gene>
    <name evidence="4" type="ORF">SAMN04490356_0827</name>
</gene>
<dbReference type="InterPro" id="IPR002347">
    <property type="entry name" value="SDR_fam"/>
</dbReference>
<dbReference type="RefSeq" id="WP_093460354.1">
    <property type="nucleotide sequence ID" value="NZ_FNST01000002.1"/>
</dbReference>
<evidence type="ECO:0000313" key="5">
    <source>
        <dbReference type="Proteomes" id="UP000198609"/>
    </source>
</evidence>
<dbReference type="EMBL" id="FNST01000002">
    <property type="protein sequence ID" value="SEB59468.1"/>
    <property type="molecule type" value="Genomic_DNA"/>
</dbReference>
<accession>A0A1H4KMY1</accession>
<feature type="domain" description="Ketoreductase" evidence="3">
    <location>
        <begin position="7"/>
        <end position="195"/>
    </location>
</feature>
<proteinExistence type="inferred from homology"/>